<evidence type="ECO:0000313" key="3">
    <source>
        <dbReference type="Proteomes" id="UP001470230"/>
    </source>
</evidence>
<evidence type="ECO:0000256" key="1">
    <source>
        <dbReference type="SAM" id="MobiDB-lite"/>
    </source>
</evidence>
<sequence>MEKHKKGKYKNHMLGCDSLKNKEKLETDEYDRNRLINQLHVHIDYLDHHGIRKYTEISKFLKRYQINRPNIQKFIEKFIEEINSHNYNEPISQMTKRESKKATLSDMNIIMNRCGLQYPIQFYDSFVTFVNENWSIFQFSVKTKLALFKSFKSKIDVILKKKEEIMNTDDNNNQNQAVSNDNDNNTTLNGNENDTILKDHEKNSTENDNENNNALDSNENDIRLAYNEIDAIFKNLENNLELNDNQNISFLDENENSDFCDSFDDDTEMNDNYYFSYENDGF</sequence>
<keyword evidence="3" id="KW-1185">Reference proteome</keyword>
<reference evidence="2 3" key="1">
    <citation type="submission" date="2024-04" db="EMBL/GenBank/DDBJ databases">
        <title>Tritrichomonas musculus Genome.</title>
        <authorList>
            <person name="Alves-Ferreira E."/>
            <person name="Grigg M."/>
            <person name="Lorenzi H."/>
            <person name="Galac M."/>
        </authorList>
    </citation>
    <scope>NUCLEOTIDE SEQUENCE [LARGE SCALE GENOMIC DNA]</scope>
    <source>
        <strain evidence="2 3">EAF2021</strain>
    </source>
</reference>
<feature type="region of interest" description="Disordered" evidence="1">
    <location>
        <begin position="168"/>
        <end position="195"/>
    </location>
</feature>
<evidence type="ECO:0000313" key="2">
    <source>
        <dbReference type="EMBL" id="KAK8854421.1"/>
    </source>
</evidence>
<gene>
    <name evidence="2" type="ORF">M9Y10_016983</name>
</gene>
<dbReference type="EMBL" id="JAPFFF010000021">
    <property type="protein sequence ID" value="KAK8854421.1"/>
    <property type="molecule type" value="Genomic_DNA"/>
</dbReference>
<accession>A0ABR2HY07</accession>
<comment type="caution">
    <text evidence="2">The sequence shown here is derived from an EMBL/GenBank/DDBJ whole genome shotgun (WGS) entry which is preliminary data.</text>
</comment>
<protein>
    <submittedName>
        <fullName evidence="2">Uncharacterized protein</fullName>
    </submittedName>
</protein>
<name>A0ABR2HY07_9EUKA</name>
<feature type="compositionally biased region" description="Low complexity" evidence="1">
    <location>
        <begin position="169"/>
        <end position="194"/>
    </location>
</feature>
<proteinExistence type="predicted"/>
<organism evidence="2 3">
    <name type="scientific">Tritrichomonas musculus</name>
    <dbReference type="NCBI Taxonomy" id="1915356"/>
    <lineage>
        <taxon>Eukaryota</taxon>
        <taxon>Metamonada</taxon>
        <taxon>Parabasalia</taxon>
        <taxon>Tritrichomonadida</taxon>
        <taxon>Tritrichomonadidae</taxon>
        <taxon>Tritrichomonas</taxon>
    </lineage>
</organism>
<dbReference type="Proteomes" id="UP001470230">
    <property type="component" value="Unassembled WGS sequence"/>
</dbReference>